<reference evidence="1" key="1">
    <citation type="submission" date="2023-05" db="EMBL/GenBank/DDBJ databases">
        <title>Genome and transcriptome analyses reveal genes involved in the formation of fine ridges on petal epidermal cells in Hibiscus trionum.</title>
        <authorList>
            <person name="Koshimizu S."/>
            <person name="Masuda S."/>
            <person name="Ishii T."/>
            <person name="Shirasu K."/>
            <person name="Hoshino A."/>
            <person name="Arita M."/>
        </authorList>
    </citation>
    <scope>NUCLEOTIDE SEQUENCE</scope>
    <source>
        <strain evidence="1">Hamamatsu line</strain>
    </source>
</reference>
<evidence type="ECO:0000313" key="2">
    <source>
        <dbReference type="Proteomes" id="UP001165190"/>
    </source>
</evidence>
<comment type="caution">
    <text evidence="1">The sequence shown here is derived from an EMBL/GenBank/DDBJ whole genome shotgun (WGS) entry which is preliminary data.</text>
</comment>
<dbReference type="OrthoDB" id="1751703at2759"/>
<proteinExistence type="predicted"/>
<organism evidence="1 2">
    <name type="scientific">Hibiscus trionum</name>
    <name type="common">Flower of an hour</name>
    <dbReference type="NCBI Taxonomy" id="183268"/>
    <lineage>
        <taxon>Eukaryota</taxon>
        <taxon>Viridiplantae</taxon>
        <taxon>Streptophyta</taxon>
        <taxon>Embryophyta</taxon>
        <taxon>Tracheophyta</taxon>
        <taxon>Spermatophyta</taxon>
        <taxon>Magnoliopsida</taxon>
        <taxon>eudicotyledons</taxon>
        <taxon>Gunneridae</taxon>
        <taxon>Pentapetalae</taxon>
        <taxon>rosids</taxon>
        <taxon>malvids</taxon>
        <taxon>Malvales</taxon>
        <taxon>Malvaceae</taxon>
        <taxon>Malvoideae</taxon>
        <taxon>Hibiscus</taxon>
    </lineage>
</organism>
<dbReference type="Proteomes" id="UP001165190">
    <property type="component" value="Unassembled WGS sequence"/>
</dbReference>
<keyword evidence="2" id="KW-1185">Reference proteome</keyword>
<dbReference type="EMBL" id="BSYR01000035">
    <property type="protein sequence ID" value="GMJ02254.1"/>
    <property type="molecule type" value="Genomic_DNA"/>
</dbReference>
<gene>
    <name evidence="1" type="ORF">HRI_003894600</name>
</gene>
<name>A0A9W7IVW2_HIBTR</name>
<accession>A0A9W7IVW2</accession>
<protein>
    <submittedName>
        <fullName evidence="1">Uncharacterized protein</fullName>
    </submittedName>
</protein>
<sequence length="106" mass="11882">MKLIGFDFEIKYRPGKLNTVADMLSRKDHAQLFAFTCPVFGIFDDIRIASQHDTTIATMLLDISNGKPIAPGYSVRQGLLLFNGRVVVPQESALRARLLREFHSSS</sequence>
<evidence type="ECO:0000313" key="1">
    <source>
        <dbReference type="EMBL" id="GMJ02254.1"/>
    </source>
</evidence>
<dbReference type="AlphaFoldDB" id="A0A9W7IVW2"/>